<organism evidence="3 4">
    <name type="scientific">Paracoccus pacificus</name>
    <dbReference type="NCBI Taxonomy" id="1463598"/>
    <lineage>
        <taxon>Bacteria</taxon>
        <taxon>Pseudomonadati</taxon>
        <taxon>Pseudomonadota</taxon>
        <taxon>Alphaproteobacteria</taxon>
        <taxon>Rhodobacterales</taxon>
        <taxon>Paracoccaceae</taxon>
        <taxon>Paracoccus</taxon>
    </lineage>
</organism>
<accession>A0ABW4R6A4</accession>
<sequence>MNGNLPSLTDIYDRMRKLGSPIEASNLVRDTLAANGITTPGLPGVTAEPTDMERMHAETAHGSRDYLIFRPAKPADKPAVVVMLHGCTQNAADFALGTGMNAAADKRGAYVIYPEQAIEANPMRCWNWFEPANQVKSGESALLAELIAHALKAEGLSNADVFVAGMSAGGAMAAILANSYPRRFRAAGIHSGLPVGAAASVGGAMAAMKSDHPQGAVPASVPLIIFHGGADRVVHPANGEKLADRIKGGAVYRGRPANGRRWSARKSDAGEIWLVDGLGHAWSGGNAQGSHTDPDGPDASAEMLRFFWEHRDRV</sequence>
<dbReference type="InterPro" id="IPR029058">
    <property type="entry name" value="AB_hydrolase_fold"/>
</dbReference>
<dbReference type="RefSeq" id="WP_379141795.1">
    <property type="nucleotide sequence ID" value="NZ_JBHUEN010000021.1"/>
</dbReference>
<dbReference type="PANTHER" id="PTHR43037:SF1">
    <property type="entry name" value="BLL1128 PROTEIN"/>
    <property type="match status" value="1"/>
</dbReference>
<dbReference type="NCBIfam" id="TIGR01840">
    <property type="entry name" value="esterase_phb"/>
    <property type="match status" value="1"/>
</dbReference>
<dbReference type="PANTHER" id="PTHR43037">
    <property type="entry name" value="UNNAMED PRODUCT-RELATED"/>
    <property type="match status" value="1"/>
</dbReference>
<dbReference type="Proteomes" id="UP001597213">
    <property type="component" value="Unassembled WGS sequence"/>
</dbReference>
<dbReference type="SUPFAM" id="SSF53474">
    <property type="entry name" value="alpha/beta-Hydrolases"/>
    <property type="match status" value="1"/>
</dbReference>
<evidence type="ECO:0000313" key="3">
    <source>
        <dbReference type="EMBL" id="MFD1881713.1"/>
    </source>
</evidence>
<keyword evidence="4" id="KW-1185">Reference proteome</keyword>
<dbReference type="InterPro" id="IPR050955">
    <property type="entry name" value="Plant_Biomass_Hydrol_Est"/>
</dbReference>
<reference evidence="4" key="1">
    <citation type="journal article" date="2019" name="Int. J. Syst. Evol. Microbiol.">
        <title>The Global Catalogue of Microorganisms (GCM) 10K type strain sequencing project: providing services to taxonomists for standard genome sequencing and annotation.</title>
        <authorList>
            <consortium name="The Broad Institute Genomics Platform"/>
            <consortium name="The Broad Institute Genome Sequencing Center for Infectious Disease"/>
            <person name="Wu L."/>
            <person name="Ma J."/>
        </authorList>
    </citation>
    <scope>NUCLEOTIDE SEQUENCE [LARGE SCALE GENOMIC DNA]</scope>
    <source>
        <strain evidence="4">CCUG 56029</strain>
    </source>
</reference>
<dbReference type="Pfam" id="PF10503">
    <property type="entry name" value="Esterase_PHB"/>
    <property type="match status" value="1"/>
</dbReference>
<evidence type="ECO:0000256" key="2">
    <source>
        <dbReference type="ARBA" id="ARBA00022801"/>
    </source>
</evidence>
<keyword evidence="2 3" id="KW-0378">Hydrolase</keyword>
<dbReference type="Gene3D" id="3.40.50.1820">
    <property type="entry name" value="alpha/beta hydrolase"/>
    <property type="match status" value="1"/>
</dbReference>
<comment type="caution">
    <text evidence="3">The sequence shown here is derived from an EMBL/GenBank/DDBJ whole genome shotgun (WGS) entry which is preliminary data.</text>
</comment>
<evidence type="ECO:0000313" key="4">
    <source>
        <dbReference type="Proteomes" id="UP001597213"/>
    </source>
</evidence>
<keyword evidence="1" id="KW-0732">Signal</keyword>
<proteinExistence type="predicted"/>
<gene>
    <name evidence="3" type="ORF">ACFSCT_08305</name>
</gene>
<evidence type="ECO:0000256" key="1">
    <source>
        <dbReference type="ARBA" id="ARBA00022729"/>
    </source>
</evidence>
<dbReference type="InterPro" id="IPR010126">
    <property type="entry name" value="Esterase_phb"/>
</dbReference>
<dbReference type="EMBL" id="JBHUEN010000021">
    <property type="protein sequence ID" value="MFD1881713.1"/>
    <property type="molecule type" value="Genomic_DNA"/>
</dbReference>
<name>A0ABW4R6A4_9RHOB</name>
<protein>
    <submittedName>
        <fullName evidence="3">Alpha/beta hydrolase family esterase</fullName>
    </submittedName>
</protein>
<dbReference type="GO" id="GO:0016787">
    <property type="term" value="F:hydrolase activity"/>
    <property type="evidence" value="ECO:0007669"/>
    <property type="project" value="UniProtKB-KW"/>
</dbReference>